<dbReference type="InterPro" id="IPR016120">
    <property type="entry name" value="Sig_transdc_His_kin_SpoOB"/>
</dbReference>
<comment type="caution">
    <text evidence="5">The sequence shown here is derived from an EMBL/GenBank/DDBJ whole genome shotgun (WGS) entry which is preliminary data.</text>
</comment>
<dbReference type="EMBL" id="JANJZL010000010">
    <property type="protein sequence ID" value="MCR2044995.1"/>
    <property type="molecule type" value="Genomic_DNA"/>
</dbReference>
<keyword evidence="6" id="KW-1185">Reference proteome</keyword>
<evidence type="ECO:0000256" key="1">
    <source>
        <dbReference type="ARBA" id="ARBA00022553"/>
    </source>
</evidence>
<evidence type="ECO:0000313" key="6">
    <source>
        <dbReference type="Proteomes" id="UP001142078"/>
    </source>
</evidence>
<keyword evidence="1" id="KW-0597">Phosphoprotein</keyword>
<feature type="domain" description="SpoOB alpha-helical" evidence="4">
    <location>
        <begin position="11"/>
        <end position="68"/>
    </location>
</feature>
<dbReference type="Pfam" id="PF14689">
    <property type="entry name" value="SPOB_a"/>
    <property type="match status" value="1"/>
</dbReference>
<reference evidence="5" key="1">
    <citation type="submission" date="2022-07" db="EMBL/GenBank/DDBJ databases">
        <title>Enhanced cultured diversity of the mouse gut microbiota enables custom-made synthetic communities.</title>
        <authorList>
            <person name="Afrizal A."/>
        </authorList>
    </citation>
    <scope>NUCLEOTIDE SEQUENCE</scope>
    <source>
        <strain evidence="5">DSM 29482</strain>
    </source>
</reference>
<dbReference type="AlphaFoldDB" id="A0A9X2ML17"/>
<sequence>MKKNSEYLERNTRYISYMKDVFRKQRHDYMNYFQIIYGYLQLGKTEEAIGQIKKIIQLNSNISQIYKLSLFHISIFLDNVIKEMEDLEYIVDIDVINNTKNTISFFDNEEKIIENLGLIFTYFLEKDIESKKNIGIKIEEFEDRISFIFFGENKISTLIKINENVKIIEDNGRINVVFKLKNYI</sequence>
<dbReference type="RefSeq" id="WP_042680986.1">
    <property type="nucleotide sequence ID" value="NZ_CABKTM010000026.1"/>
</dbReference>
<dbReference type="InterPro" id="IPR039506">
    <property type="entry name" value="SPOB_a"/>
</dbReference>
<evidence type="ECO:0000313" key="5">
    <source>
        <dbReference type="EMBL" id="MCR2044995.1"/>
    </source>
</evidence>
<gene>
    <name evidence="5" type="ORF">NSA23_12860</name>
</gene>
<keyword evidence="3" id="KW-0418">Kinase</keyword>
<dbReference type="SUPFAM" id="SSF55890">
    <property type="entry name" value="Sporulation response regulatory protein Spo0B"/>
    <property type="match status" value="1"/>
</dbReference>
<name>A0A9X2ML17_9FIRM</name>
<organism evidence="5 6">
    <name type="scientific">Anaerosalibacter massiliensis</name>
    <dbReference type="NCBI Taxonomy" id="1347392"/>
    <lineage>
        <taxon>Bacteria</taxon>
        <taxon>Bacillati</taxon>
        <taxon>Bacillota</taxon>
        <taxon>Tissierellia</taxon>
        <taxon>Tissierellales</taxon>
        <taxon>Sporanaerobacteraceae</taxon>
        <taxon>Anaerosalibacter</taxon>
    </lineage>
</organism>
<accession>A0A9X2ML17</accession>
<evidence type="ECO:0000256" key="2">
    <source>
        <dbReference type="ARBA" id="ARBA00022679"/>
    </source>
</evidence>
<dbReference type="Gene3D" id="1.10.287.130">
    <property type="match status" value="1"/>
</dbReference>
<keyword evidence="2" id="KW-0808">Transferase</keyword>
<dbReference type="Proteomes" id="UP001142078">
    <property type="component" value="Unassembled WGS sequence"/>
</dbReference>
<dbReference type="GO" id="GO:0000155">
    <property type="term" value="F:phosphorelay sensor kinase activity"/>
    <property type="evidence" value="ECO:0007669"/>
    <property type="project" value="InterPro"/>
</dbReference>
<proteinExistence type="predicted"/>
<evidence type="ECO:0000256" key="3">
    <source>
        <dbReference type="ARBA" id="ARBA00022777"/>
    </source>
</evidence>
<evidence type="ECO:0000259" key="4">
    <source>
        <dbReference type="Pfam" id="PF14689"/>
    </source>
</evidence>
<protein>
    <submittedName>
        <fullName evidence="5">Spo0B domain-containing protein</fullName>
    </submittedName>
</protein>